<dbReference type="PANTHER" id="PTHR30471:SF3">
    <property type="entry name" value="UPF0758 PROTEIN YEES-RELATED"/>
    <property type="match status" value="1"/>
</dbReference>
<dbReference type="InterPro" id="IPR020891">
    <property type="entry name" value="UPF0758_CS"/>
</dbReference>
<dbReference type="Gene3D" id="3.40.140.10">
    <property type="entry name" value="Cytidine Deaminase, domain 2"/>
    <property type="match status" value="1"/>
</dbReference>
<dbReference type="InterPro" id="IPR001405">
    <property type="entry name" value="UPF0758"/>
</dbReference>
<dbReference type="Pfam" id="PF04002">
    <property type="entry name" value="RadC"/>
    <property type="match status" value="1"/>
</dbReference>
<dbReference type="InterPro" id="IPR037518">
    <property type="entry name" value="MPN"/>
</dbReference>
<evidence type="ECO:0000256" key="1">
    <source>
        <dbReference type="ARBA" id="ARBA00022670"/>
    </source>
</evidence>
<name>A0AAP4LC82_9ENTR</name>
<sequence>MNTALSLVSMVSPTQPDLFCIPAGSEILPTLTPYAQRTIRRAISLLERHLRQPGVAFTSSEATRDWLRLQLAPLEREVFMVLLLDNQHRLLAHETLFTGTINHTEVQPREVVKFALRHNAAAVILAHNHPSGDCEASQADRVITERLVKALALIDISVLDHFVVGHREILSFAESGWL</sequence>
<evidence type="ECO:0000256" key="5">
    <source>
        <dbReference type="ARBA" id="ARBA00023049"/>
    </source>
</evidence>
<keyword evidence="2" id="KW-0479">Metal-binding</keyword>
<gene>
    <name evidence="7" type="primary">radC</name>
    <name evidence="7" type="ORF">QQF32_19895</name>
</gene>
<dbReference type="NCBIfam" id="TIGR00608">
    <property type="entry name" value="radc"/>
    <property type="match status" value="1"/>
</dbReference>
<dbReference type="RefSeq" id="WP_285148411.1">
    <property type="nucleotide sequence ID" value="NZ_JASSOM010000074.1"/>
</dbReference>
<dbReference type="PROSITE" id="PS01302">
    <property type="entry name" value="UPF0758"/>
    <property type="match status" value="1"/>
</dbReference>
<organism evidence="7 8">
    <name type="scientific">Lelliottia wanjuensis</name>
    <dbReference type="NCBI Taxonomy" id="3050585"/>
    <lineage>
        <taxon>Bacteria</taxon>
        <taxon>Pseudomonadati</taxon>
        <taxon>Pseudomonadota</taxon>
        <taxon>Gammaproteobacteria</taxon>
        <taxon>Enterobacterales</taxon>
        <taxon>Enterobacteriaceae</taxon>
        <taxon>Lelliottia</taxon>
    </lineage>
</organism>
<evidence type="ECO:0000313" key="7">
    <source>
        <dbReference type="EMBL" id="MDK9365460.1"/>
    </source>
</evidence>
<keyword evidence="8" id="KW-1185">Reference proteome</keyword>
<reference evidence="7 8" key="1">
    <citation type="submission" date="2023-06" db="EMBL/GenBank/DDBJ databases">
        <title>Identification and characterization of antibiotic-resistant Gram-negative bacteria.</title>
        <authorList>
            <person name="Cho G.-S."/>
            <person name="Lee J."/>
            <person name="Tai E."/>
            <person name="Jeong S."/>
            <person name="Kim I."/>
            <person name="Kim B.-E."/>
            <person name="Jeong M.-I."/>
            <person name="Oh K.-K."/>
            <person name="Franz C.M.A.P."/>
        </authorList>
    </citation>
    <scope>NUCLEOTIDE SEQUENCE [LARGE SCALE GENOMIC DNA]</scope>
    <source>
        <strain evidence="7 8">V106_12</strain>
    </source>
</reference>
<evidence type="ECO:0000256" key="4">
    <source>
        <dbReference type="ARBA" id="ARBA00022833"/>
    </source>
</evidence>
<dbReference type="PROSITE" id="PS50249">
    <property type="entry name" value="MPN"/>
    <property type="match status" value="1"/>
</dbReference>
<dbReference type="InterPro" id="IPR025657">
    <property type="entry name" value="RadC_JAB"/>
</dbReference>
<evidence type="ECO:0000313" key="8">
    <source>
        <dbReference type="Proteomes" id="UP001223214"/>
    </source>
</evidence>
<dbReference type="AlphaFoldDB" id="A0AAP4LC82"/>
<keyword evidence="4" id="KW-0862">Zinc</keyword>
<dbReference type="Proteomes" id="UP001223214">
    <property type="component" value="Unassembled WGS sequence"/>
</dbReference>
<keyword evidence="1" id="KW-0645">Protease</keyword>
<keyword evidence="5" id="KW-0482">Metalloprotease</keyword>
<accession>A0AAP4LC82</accession>
<evidence type="ECO:0000256" key="3">
    <source>
        <dbReference type="ARBA" id="ARBA00022801"/>
    </source>
</evidence>
<evidence type="ECO:0000259" key="6">
    <source>
        <dbReference type="PROSITE" id="PS50249"/>
    </source>
</evidence>
<comment type="caution">
    <text evidence="7">The sequence shown here is derived from an EMBL/GenBank/DDBJ whole genome shotgun (WGS) entry which is preliminary data.</text>
</comment>
<dbReference type="PANTHER" id="PTHR30471">
    <property type="entry name" value="DNA REPAIR PROTEIN RADC"/>
    <property type="match status" value="1"/>
</dbReference>
<dbReference type="EMBL" id="JASSOM010000074">
    <property type="protein sequence ID" value="MDK9365460.1"/>
    <property type="molecule type" value="Genomic_DNA"/>
</dbReference>
<protein>
    <submittedName>
        <fullName evidence="7">DNA repair protein RadC</fullName>
    </submittedName>
</protein>
<dbReference type="GO" id="GO:0006508">
    <property type="term" value="P:proteolysis"/>
    <property type="evidence" value="ECO:0007669"/>
    <property type="project" value="UniProtKB-KW"/>
</dbReference>
<dbReference type="GO" id="GO:0046872">
    <property type="term" value="F:metal ion binding"/>
    <property type="evidence" value="ECO:0007669"/>
    <property type="project" value="UniProtKB-KW"/>
</dbReference>
<feature type="domain" description="MPN" evidence="6">
    <location>
        <begin position="56"/>
        <end position="178"/>
    </location>
</feature>
<proteinExistence type="predicted"/>
<dbReference type="GO" id="GO:0008237">
    <property type="term" value="F:metallopeptidase activity"/>
    <property type="evidence" value="ECO:0007669"/>
    <property type="project" value="UniProtKB-KW"/>
</dbReference>
<evidence type="ECO:0000256" key="2">
    <source>
        <dbReference type="ARBA" id="ARBA00022723"/>
    </source>
</evidence>
<dbReference type="CDD" id="cd08071">
    <property type="entry name" value="MPN_DUF2466"/>
    <property type="match status" value="1"/>
</dbReference>
<keyword evidence="3" id="KW-0378">Hydrolase</keyword>